<proteinExistence type="predicted"/>
<dbReference type="EMBL" id="OUUY01000063">
    <property type="protein sequence ID" value="SPQ00164.1"/>
    <property type="molecule type" value="Genomic_DNA"/>
</dbReference>
<dbReference type="OrthoDB" id="9800906at2"/>
<sequence>MPEVRGKSLKAIIRDIAEGYVVVNPLFLKSFEHEILRDFYLEISKVQNEIRAEKFPTRDVLAIRSRNLKLQRLFAATMIIRNFARERRVSLA</sequence>
<protein>
    <submittedName>
        <fullName evidence="1">Uncharacterized protein</fullName>
    </submittedName>
</protein>
<gene>
    <name evidence="1" type="ORF">NBG4_190007</name>
</gene>
<dbReference type="AlphaFoldDB" id="A0A2U3QFK1"/>
<organism evidence="1 2">
    <name type="scientific">Candidatus Sulfobium mesophilum</name>
    <dbReference type="NCBI Taxonomy" id="2016548"/>
    <lineage>
        <taxon>Bacteria</taxon>
        <taxon>Pseudomonadati</taxon>
        <taxon>Nitrospirota</taxon>
        <taxon>Nitrospiria</taxon>
        <taxon>Nitrospirales</taxon>
        <taxon>Nitrospiraceae</taxon>
        <taxon>Candidatus Sulfobium</taxon>
    </lineage>
</organism>
<name>A0A2U3QFK1_9BACT</name>
<reference evidence="2" key="1">
    <citation type="submission" date="2018-03" db="EMBL/GenBank/DDBJ databases">
        <authorList>
            <person name="Zecchin S."/>
        </authorList>
    </citation>
    <scope>NUCLEOTIDE SEQUENCE [LARGE SCALE GENOMIC DNA]</scope>
</reference>
<accession>A0A2U3QFK1</accession>
<evidence type="ECO:0000313" key="2">
    <source>
        <dbReference type="Proteomes" id="UP000245125"/>
    </source>
</evidence>
<keyword evidence="2" id="KW-1185">Reference proteome</keyword>
<evidence type="ECO:0000313" key="1">
    <source>
        <dbReference type="EMBL" id="SPQ00164.1"/>
    </source>
</evidence>
<dbReference type="Proteomes" id="UP000245125">
    <property type="component" value="Unassembled WGS sequence"/>
</dbReference>